<evidence type="ECO:0000313" key="4">
    <source>
        <dbReference type="EMBL" id="VYU44317.1"/>
    </source>
</evidence>
<dbReference type="PANTHER" id="PTHR33055">
    <property type="entry name" value="TRANSPOSASE FOR INSERTION SEQUENCE ELEMENT IS1111A"/>
    <property type="match status" value="1"/>
</dbReference>
<organism evidence="4">
    <name type="scientific">Eggerthella lenta</name>
    <name type="common">Eubacterium lentum</name>
    <dbReference type="NCBI Taxonomy" id="84112"/>
    <lineage>
        <taxon>Bacteria</taxon>
        <taxon>Bacillati</taxon>
        <taxon>Actinomycetota</taxon>
        <taxon>Coriobacteriia</taxon>
        <taxon>Eggerthellales</taxon>
        <taxon>Eggerthellaceae</taxon>
        <taxon>Eggerthella</taxon>
    </lineage>
</organism>
<feature type="domain" description="Transposase IS116/IS110/IS902 C-terminal" evidence="3">
    <location>
        <begin position="225"/>
        <end position="305"/>
    </location>
</feature>
<dbReference type="RefSeq" id="WP_156732879.1">
    <property type="nucleotide sequence ID" value="NZ_CACRTT010000030.1"/>
</dbReference>
<evidence type="ECO:0000259" key="3">
    <source>
        <dbReference type="Pfam" id="PF02371"/>
    </source>
</evidence>
<dbReference type="GO" id="GO:0004803">
    <property type="term" value="F:transposase activity"/>
    <property type="evidence" value="ECO:0007669"/>
    <property type="project" value="InterPro"/>
</dbReference>
<dbReference type="Pfam" id="PF01548">
    <property type="entry name" value="DEDD_Tnp_IS110"/>
    <property type="match status" value="1"/>
</dbReference>
<evidence type="ECO:0000256" key="1">
    <source>
        <dbReference type="SAM" id="Coils"/>
    </source>
</evidence>
<dbReference type="AlphaFoldDB" id="A0A6N3EYC9"/>
<gene>
    <name evidence="4" type="ORF">ELLFYP107_00472</name>
</gene>
<dbReference type="EMBL" id="CACRTT010000030">
    <property type="protein sequence ID" value="VYU44317.1"/>
    <property type="molecule type" value="Genomic_DNA"/>
</dbReference>
<dbReference type="InterPro" id="IPR002525">
    <property type="entry name" value="Transp_IS110-like_N"/>
</dbReference>
<feature type="domain" description="Transposase IS110-like N-terminal" evidence="2">
    <location>
        <begin position="7"/>
        <end position="148"/>
    </location>
</feature>
<dbReference type="InterPro" id="IPR047650">
    <property type="entry name" value="Transpos_IS110"/>
</dbReference>
<sequence>MSYVTSIGLDVHARSITAVAFDPATGEVRSKRFGYAPAEVAAWTLAFDSPKAVYESGVTGFHLVRALRGLGVDCIVGAVSKMHKPAADKRKKNDRNDAEFLARQLAARNIKEVWIPDEECEAARDLSRVLEDVREDLTRAKHRLTHLLIRHGYEFDEIGPDGKRKGKWTRAHWEWIRSIELSEAAARDALDFYVSEVRHIEAQKKAIEKEIADYARADRWRGRVEALRRLKGIETMTAFSLVAEAGVFSRFESARAFSSWLGLTPSEHSSGERVSRGGIIKAGNTHLRKQLVESSWHYTRATTKRKRDQRGEEVPLAIENYAARGREAPCREAGSLCKAQSSPGGGQRGHRKRALLLGMGCGLHVGRGSRIETR</sequence>
<dbReference type="GO" id="GO:0006313">
    <property type="term" value="P:DNA transposition"/>
    <property type="evidence" value="ECO:0007669"/>
    <property type="project" value="InterPro"/>
</dbReference>
<protein>
    <submittedName>
        <fullName evidence="4">Transposase IS116/IS110/IS902 family protein</fullName>
    </submittedName>
</protein>
<accession>A0A6N3EYC9</accession>
<dbReference type="GO" id="GO:0003677">
    <property type="term" value="F:DNA binding"/>
    <property type="evidence" value="ECO:0007669"/>
    <property type="project" value="InterPro"/>
</dbReference>
<evidence type="ECO:0000259" key="2">
    <source>
        <dbReference type="Pfam" id="PF01548"/>
    </source>
</evidence>
<dbReference type="NCBIfam" id="NF033542">
    <property type="entry name" value="transpos_IS110"/>
    <property type="match status" value="1"/>
</dbReference>
<reference evidence="4" key="1">
    <citation type="submission" date="2019-11" db="EMBL/GenBank/DDBJ databases">
        <authorList>
            <person name="Feng L."/>
        </authorList>
    </citation>
    <scope>NUCLEOTIDE SEQUENCE</scope>
    <source>
        <strain evidence="4">ElentaLFYP107</strain>
    </source>
</reference>
<keyword evidence="1" id="KW-0175">Coiled coil</keyword>
<name>A0A6N3EYC9_EGGLN</name>
<feature type="coiled-coil region" evidence="1">
    <location>
        <begin position="190"/>
        <end position="217"/>
    </location>
</feature>
<proteinExistence type="predicted"/>
<dbReference type="InterPro" id="IPR003346">
    <property type="entry name" value="Transposase_20"/>
</dbReference>
<dbReference type="Pfam" id="PF02371">
    <property type="entry name" value="Transposase_20"/>
    <property type="match status" value="1"/>
</dbReference>